<dbReference type="OrthoDB" id="6105062at2"/>
<dbReference type="SMART" id="SM00530">
    <property type="entry name" value="HTH_XRE"/>
    <property type="match status" value="1"/>
</dbReference>
<organism evidence="2 3">
    <name type="scientific">Alitibacter langaaensis DSM 22999</name>
    <dbReference type="NCBI Taxonomy" id="1122935"/>
    <lineage>
        <taxon>Bacteria</taxon>
        <taxon>Pseudomonadati</taxon>
        <taxon>Pseudomonadota</taxon>
        <taxon>Gammaproteobacteria</taxon>
        <taxon>Pasteurellales</taxon>
        <taxon>Pasteurellaceae</taxon>
        <taxon>Alitibacter</taxon>
    </lineage>
</organism>
<dbReference type="GO" id="GO:0003677">
    <property type="term" value="F:DNA binding"/>
    <property type="evidence" value="ECO:0007669"/>
    <property type="project" value="InterPro"/>
</dbReference>
<accession>A0A2U0T865</accession>
<dbReference type="AlphaFoldDB" id="A0A2U0T865"/>
<dbReference type="EMBL" id="QENU01000005">
    <property type="protein sequence ID" value="PVX39789.1"/>
    <property type="molecule type" value="Genomic_DNA"/>
</dbReference>
<evidence type="ECO:0000313" key="3">
    <source>
        <dbReference type="Proteomes" id="UP000245909"/>
    </source>
</evidence>
<comment type="caution">
    <text evidence="2">The sequence shown here is derived from an EMBL/GenBank/DDBJ whole genome shotgun (WGS) entry which is preliminary data.</text>
</comment>
<dbReference type="Pfam" id="PF07022">
    <property type="entry name" value="Phage_CI_repr"/>
    <property type="match status" value="1"/>
</dbReference>
<dbReference type="InterPro" id="IPR010744">
    <property type="entry name" value="Phage_CI_N"/>
</dbReference>
<dbReference type="RefSeq" id="WP_116631744.1">
    <property type="nucleotide sequence ID" value="NZ_QENU01000005.1"/>
</dbReference>
<proteinExistence type="predicted"/>
<dbReference type="PROSITE" id="PS50943">
    <property type="entry name" value="HTH_CROC1"/>
    <property type="match status" value="1"/>
</dbReference>
<evidence type="ECO:0000259" key="1">
    <source>
        <dbReference type="PROSITE" id="PS50943"/>
    </source>
</evidence>
<evidence type="ECO:0000313" key="2">
    <source>
        <dbReference type="EMBL" id="PVX39789.1"/>
    </source>
</evidence>
<gene>
    <name evidence="2" type="ORF">C8D76_105132</name>
</gene>
<dbReference type="SUPFAM" id="SSF47413">
    <property type="entry name" value="lambda repressor-like DNA-binding domains"/>
    <property type="match status" value="1"/>
</dbReference>
<dbReference type="InterPro" id="IPR001387">
    <property type="entry name" value="Cro/C1-type_HTH"/>
</dbReference>
<dbReference type="GO" id="GO:0045892">
    <property type="term" value="P:negative regulation of DNA-templated transcription"/>
    <property type="evidence" value="ECO:0007669"/>
    <property type="project" value="InterPro"/>
</dbReference>
<dbReference type="Gene3D" id="1.10.260.40">
    <property type="entry name" value="lambda repressor-like DNA-binding domains"/>
    <property type="match status" value="1"/>
</dbReference>
<dbReference type="InterPro" id="IPR010982">
    <property type="entry name" value="Lambda_DNA-bd_dom_sf"/>
</dbReference>
<reference evidence="2 3" key="1">
    <citation type="submission" date="2018-05" db="EMBL/GenBank/DDBJ databases">
        <title>Genomic Encyclopedia of Type Strains, Phase IV (KMG-IV): sequencing the most valuable type-strain genomes for metagenomic binning, comparative biology and taxonomic classification.</title>
        <authorList>
            <person name="Goeker M."/>
        </authorList>
    </citation>
    <scope>NUCLEOTIDE SEQUENCE [LARGE SCALE GENOMIC DNA]</scope>
    <source>
        <strain evidence="2 3">DSM 22999</strain>
    </source>
</reference>
<dbReference type="CDD" id="cd00093">
    <property type="entry name" value="HTH_XRE"/>
    <property type="match status" value="1"/>
</dbReference>
<dbReference type="Proteomes" id="UP000245909">
    <property type="component" value="Unassembled WGS sequence"/>
</dbReference>
<feature type="domain" description="HTH cro/C1-type" evidence="1">
    <location>
        <begin position="7"/>
        <end position="61"/>
    </location>
</feature>
<protein>
    <recommendedName>
        <fullName evidence="1">HTH cro/C1-type domain-containing protein</fullName>
    </recommendedName>
</protein>
<keyword evidence="3" id="KW-1185">Reference proteome</keyword>
<name>A0A2U0T865_9PAST</name>
<sequence length="108" mass="12607">MNTSERLKQVMEAKSFNLKTFSEQTDIPYRTLQNYILSGREPSAEALMKLHTQLSINLNWLLSGEGKMFHDTLNTELTEKEQDLINRYRKMSSDTQIAFDVTFKNLTK</sequence>